<reference evidence="1 2" key="1">
    <citation type="submission" date="2018-02" db="EMBL/GenBank/DDBJ databases">
        <title>A novel lanthanide dependent methylotroph, Methylotenera sp. La3113.</title>
        <authorList>
            <person name="Lv H."/>
            <person name="Tani A."/>
        </authorList>
    </citation>
    <scope>NUCLEOTIDE SEQUENCE [LARGE SCALE GENOMIC DNA]</scope>
    <source>
        <strain evidence="1 2">La3113</strain>
    </source>
</reference>
<protein>
    <recommendedName>
        <fullName evidence="3">SinR-like protein</fullName>
    </recommendedName>
</protein>
<sequence length="88" mass="10389">MALYLISYDLIQTKNYPKLHDAIRKYGNYCKPLESTWIIQTADTTINIRDYCLQYIDIDDRLFVVKLEADTAAWYNLPADVPNWLKAR</sequence>
<organism evidence="1 2">
    <name type="scientific">Methylotenera oryzisoli</name>
    <dbReference type="NCBI Taxonomy" id="2080758"/>
    <lineage>
        <taxon>Bacteria</taxon>
        <taxon>Pseudomonadati</taxon>
        <taxon>Pseudomonadota</taxon>
        <taxon>Betaproteobacteria</taxon>
        <taxon>Nitrosomonadales</taxon>
        <taxon>Methylophilaceae</taxon>
        <taxon>Methylotenera</taxon>
    </lineage>
</organism>
<dbReference type="AlphaFoldDB" id="A0A4Y9VSF1"/>
<comment type="caution">
    <text evidence="1">The sequence shown here is derived from an EMBL/GenBank/DDBJ whole genome shotgun (WGS) entry which is preliminary data.</text>
</comment>
<proteinExistence type="predicted"/>
<evidence type="ECO:0008006" key="3">
    <source>
        <dbReference type="Google" id="ProtNLM"/>
    </source>
</evidence>
<name>A0A4Y9VSF1_9PROT</name>
<evidence type="ECO:0000313" key="2">
    <source>
        <dbReference type="Proteomes" id="UP000297706"/>
    </source>
</evidence>
<dbReference type="Proteomes" id="UP000297706">
    <property type="component" value="Unassembled WGS sequence"/>
</dbReference>
<gene>
    <name evidence="1" type="ORF">C3Y98_04470</name>
</gene>
<dbReference type="EMBL" id="PQVH01000007">
    <property type="protein sequence ID" value="TFW72064.1"/>
    <property type="molecule type" value="Genomic_DNA"/>
</dbReference>
<keyword evidence="2" id="KW-1185">Reference proteome</keyword>
<accession>A0A4Y9VSF1</accession>
<evidence type="ECO:0000313" key="1">
    <source>
        <dbReference type="EMBL" id="TFW72064.1"/>
    </source>
</evidence>